<keyword evidence="3" id="KW-1185">Reference proteome</keyword>
<organism evidence="2 3">
    <name type="scientific">Tetracentron sinense</name>
    <name type="common">Spur-leaf</name>
    <dbReference type="NCBI Taxonomy" id="13715"/>
    <lineage>
        <taxon>Eukaryota</taxon>
        <taxon>Viridiplantae</taxon>
        <taxon>Streptophyta</taxon>
        <taxon>Embryophyta</taxon>
        <taxon>Tracheophyta</taxon>
        <taxon>Spermatophyta</taxon>
        <taxon>Magnoliopsida</taxon>
        <taxon>Trochodendrales</taxon>
        <taxon>Trochodendraceae</taxon>
        <taxon>Tetracentron</taxon>
    </lineage>
</organism>
<protein>
    <submittedName>
        <fullName evidence="2">Uncharacterized protein</fullName>
    </submittedName>
</protein>
<dbReference type="Proteomes" id="UP000655225">
    <property type="component" value="Unassembled WGS sequence"/>
</dbReference>
<proteinExistence type="predicted"/>
<accession>A0A835CZT0</accession>
<dbReference type="AlphaFoldDB" id="A0A835CZT0"/>
<reference evidence="2 3" key="1">
    <citation type="submission" date="2020-04" db="EMBL/GenBank/DDBJ databases">
        <title>Plant Genome Project.</title>
        <authorList>
            <person name="Zhang R.-G."/>
        </authorList>
    </citation>
    <scope>NUCLEOTIDE SEQUENCE [LARGE SCALE GENOMIC DNA]</scope>
    <source>
        <strain evidence="2">YNK0</strain>
        <tissue evidence="2">Leaf</tissue>
    </source>
</reference>
<evidence type="ECO:0000256" key="1">
    <source>
        <dbReference type="SAM" id="MobiDB-lite"/>
    </source>
</evidence>
<evidence type="ECO:0000313" key="2">
    <source>
        <dbReference type="EMBL" id="KAF8364879.1"/>
    </source>
</evidence>
<feature type="region of interest" description="Disordered" evidence="1">
    <location>
        <begin position="1"/>
        <end position="20"/>
    </location>
</feature>
<sequence length="128" mass="14516">MNRENRDLAGGDGVNSVDMLQLGPELEDAEIRWELAVDFHEKSTPSPATMAVEIEAAVGGKREEMEWEKSRERKLLLRRWVAVGLRSGERREGESEGPNEVEMNAGQQIPMSSRQDEMDDNTFRCQPN</sequence>
<evidence type="ECO:0000313" key="3">
    <source>
        <dbReference type="Proteomes" id="UP000655225"/>
    </source>
</evidence>
<dbReference type="EMBL" id="JABCRI010001159">
    <property type="protein sequence ID" value="KAF8364879.1"/>
    <property type="molecule type" value="Genomic_DNA"/>
</dbReference>
<gene>
    <name evidence="2" type="ORF">HHK36_033138</name>
</gene>
<comment type="caution">
    <text evidence="2">The sequence shown here is derived from an EMBL/GenBank/DDBJ whole genome shotgun (WGS) entry which is preliminary data.</text>
</comment>
<name>A0A835CZT0_TETSI</name>
<feature type="region of interest" description="Disordered" evidence="1">
    <location>
        <begin position="87"/>
        <end position="128"/>
    </location>
</feature>